<gene>
    <name evidence="2" type="primary">106081681</name>
</gene>
<dbReference type="InterPro" id="IPR021454">
    <property type="entry name" value="DUF3105"/>
</dbReference>
<dbReference type="KEGG" id="scac:106081681"/>
<dbReference type="Pfam" id="PF11303">
    <property type="entry name" value="DUF3105"/>
    <property type="match status" value="1"/>
</dbReference>
<dbReference type="VEuPathDB" id="VectorBase:SCAU007081"/>
<dbReference type="AlphaFoldDB" id="A0A1I8PDR1"/>
<evidence type="ECO:0000313" key="2">
    <source>
        <dbReference type="EnsemblMetazoa" id="SCAU007081-PA"/>
    </source>
</evidence>
<proteinExistence type="predicted"/>
<feature type="signal peptide" evidence="1">
    <location>
        <begin position="1"/>
        <end position="17"/>
    </location>
</feature>
<dbReference type="Proteomes" id="UP000095300">
    <property type="component" value="Unassembled WGS sequence"/>
</dbReference>
<reference evidence="2" key="1">
    <citation type="submission" date="2020-05" db="UniProtKB">
        <authorList>
            <consortium name="EnsemblMetazoa"/>
        </authorList>
    </citation>
    <scope>IDENTIFICATION</scope>
    <source>
        <strain evidence="2">USDA</strain>
    </source>
</reference>
<feature type="chain" id="PRO_5009326436" evidence="1">
    <location>
        <begin position="18"/>
        <end position="309"/>
    </location>
</feature>
<dbReference type="PANTHER" id="PTHR34179">
    <property type="entry name" value="TUMOR PROTEIN P53-INDUCIBLE PROTEIN 13"/>
    <property type="match status" value="1"/>
</dbReference>
<evidence type="ECO:0000256" key="1">
    <source>
        <dbReference type="SAM" id="SignalP"/>
    </source>
</evidence>
<keyword evidence="3" id="KW-1185">Reference proteome</keyword>
<sequence>MMIKSFIFIFILHFVIHNECKVHKKGSLRENEINANWKGLWFPKPPNYYDDSIETANVASAANTNKDSWQGPWFPHPPGKSSDVFTEKSDDFAYANKCDNGKQNIAIDFDPEDKRHSYNFLCFGNRTEYEPNFNTSSLLIEYFVPAAYQPPVKCISERIDYNETLPTFGPYRPLAPKFGAYKYLPPQRWLRSLADGAIVFLYHPCAFSGQIKQLQNTLQGCLYRHIISPSLLLTAERPLALLAWGKCLQMSVVDDSRAVQFIKDNAKLGINGKQQKLNLSAHLYDAGLLTESHLVTDEQDSEVCGYKEM</sequence>
<name>A0A1I8PDR1_STOCA</name>
<organism evidence="2 3">
    <name type="scientific">Stomoxys calcitrans</name>
    <name type="common">Stable fly</name>
    <name type="synonym">Conops calcitrans</name>
    <dbReference type="NCBI Taxonomy" id="35570"/>
    <lineage>
        <taxon>Eukaryota</taxon>
        <taxon>Metazoa</taxon>
        <taxon>Ecdysozoa</taxon>
        <taxon>Arthropoda</taxon>
        <taxon>Hexapoda</taxon>
        <taxon>Insecta</taxon>
        <taxon>Pterygota</taxon>
        <taxon>Neoptera</taxon>
        <taxon>Endopterygota</taxon>
        <taxon>Diptera</taxon>
        <taxon>Brachycera</taxon>
        <taxon>Muscomorpha</taxon>
        <taxon>Muscoidea</taxon>
        <taxon>Muscidae</taxon>
        <taxon>Stomoxys</taxon>
    </lineage>
</organism>
<accession>A0A1I8PDR1</accession>
<keyword evidence="1" id="KW-0732">Signal</keyword>
<protein>
    <submittedName>
        <fullName evidence="2">Uncharacterized protein</fullName>
    </submittedName>
</protein>
<dbReference type="STRING" id="35570.A0A1I8PDR1"/>
<dbReference type="PANTHER" id="PTHR34179:SF1">
    <property type="entry name" value="TUMOR PROTEIN P53-INDUCIBLE PROTEIN 13"/>
    <property type="match status" value="1"/>
</dbReference>
<dbReference type="OrthoDB" id="5960270at2759"/>
<dbReference type="EnsemblMetazoa" id="SCAU007081-RA">
    <property type="protein sequence ID" value="SCAU007081-PA"/>
    <property type="gene ID" value="SCAU007081"/>
</dbReference>
<evidence type="ECO:0000313" key="3">
    <source>
        <dbReference type="Proteomes" id="UP000095300"/>
    </source>
</evidence>
<dbReference type="GO" id="GO:0005737">
    <property type="term" value="C:cytoplasm"/>
    <property type="evidence" value="ECO:0007669"/>
    <property type="project" value="TreeGrafter"/>
</dbReference>